<dbReference type="EMBL" id="NXFY01000028">
    <property type="protein sequence ID" value="PHO16941.1"/>
    <property type="molecule type" value="Genomic_DNA"/>
</dbReference>
<protein>
    <submittedName>
        <fullName evidence="2">Uncharacterized protein</fullName>
    </submittedName>
</protein>
<dbReference type="KEGG" id="amol:AMOL_2139"/>
<accession>A0A2G1DEM3</accession>
<reference evidence="2 3" key="1">
    <citation type="submission" date="2017-09" db="EMBL/GenBank/DDBJ databases">
        <title>Arcobacter canalis sp. nov., a new species isolated from a water canal contaminated with urban sewage.</title>
        <authorList>
            <person name="Perez-Cataluna A."/>
            <person name="Salas-Masso N."/>
            <person name="Figueras M.J."/>
        </authorList>
    </citation>
    <scope>NUCLEOTIDE SEQUENCE [LARGE SCALE GENOMIC DNA]</scope>
    <source>
        <strain evidence="2 3">F98-3</strain>
    </source>
</reference>
<evidence type="ECO:0000313" key="4">
    <source>
        <dbReference type="Proteomes" id="UP000262712"/>
    </source>
</evidence>
<sequence length="138" mass="15718">MLNISFALAGQIARNALVGAIATKVVDTFITNKVNNKNDQKKWLRTTKLEAFSKLSQEILSIDLNELKPESIRSIKEYSAKAILLLDDRRLMNQIEDYLTSLINLDKSSEDRSKDLKKILDKKGIDLVMNLNKNLKKL</sequence>
<evidence type="ECO:0000313" key="3">
    <source>
        <dbReference type="Proteomes" id="UP000221222"/>
    </source>
</evidence>
<dbReference type="EMBL" id="CP032098">
    <property type="protein sequence ID" value="AXX93092.1"/>
    <property type="molecule type" value="Genomic_DNA"/>
</dbReference>
<reference evidence="1 4" key="2">
    <citation type="submission" date="2018-08" db="EMBL/GenBank/DDBJ databases">
        <title>Complete genome of the Arcobacter molluscorum type strain LMG 25693.</title>
        <authorList>
            <person name="Miller W.G."/>
            <person name="Yee E."/>
            <person name="Bono J.L."/>
        </authorList>
    </citation>
    <scope>NUCLEOTIDE SEQUENCE [LARGE SCALE GENOMIC DNA]</scope>
    <source>
        <strain evidence="1 4">CECT 7696</strain>
    </source>
</reference>
<dbReference type="RefSeq" id="WP_099343534.1">
    <property type="nucleotide sequence ID" value="NZ_CP032098.1"/>
</dbReference>
<gene>
    <name evidence="1" type="ORF">AMOL_2139</name>
    <name evidence="2" type="ORF">CPU12_12905</name>
</gene>
<proteinExistence type="predicted"/>
<keyword evidence="3" id="KW-1185">Reference proteome</keyword>
<evidence type="ECO:0000313" key="2">
    <source>
        <dbReference type="EMBL" id="PHO16941.1"/>
    </source>
</evidence>
<evidence type="ECO:0000313" key="1">
    <source>
        <dbReference type="EMBL" id="AXX93092.1"/>
    </source>
</evidence>
<name>A0A2G1DEM3_9BACT</name>
<dbReference type="AlphaFoldDB" id="A0A2G1DEM3"/>
<dbReference type="Proteomes" id="UP000262712">
    <property type="component" value="Chromosome"/>
</dbReference>
<organism evidence="2 3">
    <name type="scientific">Malaciobacter molluscorum LMG 25693</name>
    <dbReference type="NCBI Taxonomy" id="870501"/>
    <lineage>
        <taxon>Bacteria</taxon>
        <taxon>Pseudomonadati</taxon>
        <taxon>Campylobacterota</taxon>
        <taxon>Epsilonproteobacteria</taxon>
        <taxon>Campylobacterales</taxon>
        <taxon>Arcobacteraceae</taxon>
        <taxon>Malaciobacter</taxon>
    </lineage>
</organism>
<dbReference type="Proteomes" id="UP000221222">
    <property type="component" value="Unassembled WGS sequence"/>
</dbReference>